<dbReference type="PANTHER" id="PTHR10357:SF179">
    <property type="entry name" value="NEUTRAL AND BASIC AMINO ACID TRANSPORT PROTEIN RBAT"/>
    <property type="match status" value="1"/>
</dbReference>
<dbReference type="Proteomes" id="UP000264006">
    <property type="component" value="Chromosome"/>
</dbReference>
<comment type="similarity">
    <text evidence="1">Belongs to the glycosyl hydrolase 13 family.</text>
</comment>
<gene>
    <name evidence="3" type="ORF">DVS28_a2728</name>
</gene>
<dbReference type="PANTHER" id="PTHR10357">
    <property type="entry name" value="ALPHA-AMYLASE FAMILY MEMBER"/>
    <property type="match status" value="1"/>
</dbReference>
<dbReference type="SMART" id="SM00642">
    <property type="entry name" value="Aamy"/>
    <property type="match status" value="1"/>
</dbReference>
<evidence type="ECO:0000313" key="4">
    <source>
        <dbReference type="Proteomes" id="UP000264006"/>
    </source>
</evidence>
<evidence type="ECO:0000259" key="2">
    <source>
        <dbReference type="SMART" id="SM00642"/>
    </source>
</evidence>
<dbReference type="AlphaFoldDB" id="A0A346XYW0"/>
<dbReference type="GO" id="GO:0009313">
    <property type="term" value="P:oligosaccharide catabolic process"/>
    <property type="evidence" value="ECO:0007669"/>
    <property type="project" value="TreeGrafter"/>
</dbReference>
<dbReference type="InterPro" id="IPR045857">
    <property type="entry name" value="O16G_dom_2"/>
</dbReference>
<organism evidence="3 4">
    <name type="scientific">Euzebya pacifica</name>
    <dbReference type="NCBI Taxonomy" id="1608957"/>
    <lineage>
        <taxon>Bacteria</taxon>
        <taxon>Bacillati</taxon>
        <taxon>Actinomycetota</taxon>
        <taxon>Nitriliruptoria</taxon>
        <taxon>Euzebyales</taxon>
    </lineage>
</organism>
<dbReference type="KEGG" id="euz:DVS28_a2728"/>
<reference evidence="3 4" key="1">
    <citation type="submission" date="2018-09" db="EMBL/GenBank/DDBJ databases">
        <title>Complete genome sequence of Euzebya sp. DY32-46 isolated from seawater of Pacific Ocean.</title>
        <authorList>
            <person name="Xu L."/>
            <person name="Wu Y.-H."/>
            <person name="Xu X.-W."/>
        </authorList>
    </citation>
    <scope>NUCLEOTIDE SEQUENCE [LARGE SCALE GENOMIC DNA]</scope>
    <source>
        <strain evidence="3 4">DY32-46</strain>
    </source>
</reference>
<dbReference type="RefSeq" id="WP_164710497.1">
    <property type="nucleotide sequence ID" value="NZ_CP031165.1"/>
</dbReference>
<dbReference type="Pfam" id="PF00128">
    <property type="entry name" value="Alpha-amylase"/>
    <property type="match status" value="1"/>
</dbReference>
<dbReference type="InterPro" id="IPR017853">
    <property type="entry name" value="GH"/>
</dbReference>
<protein>
    <submittedName>
        <fullName evidence="3">Alpha-glucosidase</fullName>
    </submittedName>
</protein>
<name>A0A346XYW0_9ACTN</name>
<dbReference type="Gene3D" id="3.20.20.80">
    <property type="entry name" value="Glycosidases"/>
    <property type="match status" value="1"/>
</dbReference>
<keyword evidence="4" id="KW-1185">Reference proteome</keyword>
<evidence type="ECO:0000256" key="1">
    <source>
        <dbReference type="ARBA" id="ARBA00008061"/>
    </source>
</evidence>
<evidence type="ECO:0000313" key="3">
    <source>
        <dbReference type="EMBL" id="AXV07407.1"/>
    </source>
</evidence>
<dbReference type="GO" id="GO:0004556">
    <property type="term" value="F:alpha-amylase activity"/>
    <property type="evidence" value="ECO:0007669"/>
    <property type="project" value="TreeGrafter"/>
</dbReference>
<dbReference type="EMBL" id="CP031165">
    <property type="protein sequence ID" value="AXV07407.1"/>
    <property type="molecule type" value="Genomic_DNA"/>
</dbReference>
<accession>A0A346XYW0</accession>
<dbReference type="SUPFAM" id="SSF51445">
    <property type="entry name" value="(Trans)glycosidases"/>
    <property type="match status" value="1"/>
</dbReference>
<sequence>MTYQVYVRSFADSNGDGLGDLAGIRSRLPYIAALGADAIWLNPCYPSPQRDHGYDVTDYFDIDPEYGTLEIFDDLVEQARQYGIRLLMDVVPNHCSSDHPWFLEALAAGPGSPARERFWFRDGKGESGELPPNDWTAIFGGSAWTRVTEPDGSPGQWYLGVFTPHQPDLDWHHPDVPEMFDRMLRFWFDRGVEGFRADAVTFLGKTEGLPDHGAEVPFGKGSHLFTHHPDGHIAWRRWRRLVEDYNRTNDRDVLLLAEAWTADDPGALAAYVNPEEFHQAFAFDLTTAPWRADAWRKAIDDTLDVLRAEGLYPAWTLNNHDVERAVTRYGRADATQLEDVGRSNIVPSAAEVDERLGRRRARAATLAMLALPGSVFLYAGEELGLPEVLDLPDEVRTDPVHARSGGRVKGRDGCRIPLPWTVSPAGSHGFSPGPGAAEPWLPQPEDWGIHSAEALESDTSSILHLYRDAVAVRRKLTDLQGLDLTWHDIGPGVLAFARGNAVVVLNPTDHDLQIPPALLEGRRVVLVSDPSRRSTVRGTVPADTCVWLAP</sequence>
<dbReference type="Gene3D" id="3.90.400.10">
    <property type="entry name" value="Oligo-1,6-glucosidase, Domain 2"/>
    <property type="match status" value="1"/>
</dbReference>
<dbReference type="CDD" id="cd11332">
    <property type="entry name" value="AmyAc_OligoGlu_TS"/>
    <property type="match status" value="1"/>
</dbReference>
<proteinExistence type="inferred from homology"/>
<feature type="domain" description="Glycosyl hydrolase family 13 catalytic" evidence="2">
    <location>
        <begin position="4"/>
        <end position="415"/>
    </location>
</feature>
<dbReference type="InterPro" id="IPR006047">
    <property type="entry name" value="GH13_cat_dom"/>
</dbReference>